<organism evidence="2">
    <name type="scientific">marine sediment metagenome</name>
    <dbReference type="NCBI Taxonomy" id="412755"/>
    <lineage>
        <taxon>unclassified sequences</taxon>
        <taxon>metagenomes</taxon>
        <taxon>ecological metagenomes</taxon>
    </lineage>
</organism>
<accession>A0A0F9DS17</accession>
<dbReference type="EMBL" id="LAZR01027808">
    <property type="protein sequence ID" value="KKL64554.1"/>
    <property type="molecule type" value="Genomic_DNA"/>
</dbReference>
<reference evidence="2" key="1">
    <citation type="journal article" date="2015" name="Nature">
        <title>Complex archaea that bridge the gap between prokaryotes and eukaryotes.</title>
        <authorList>
            <person name="Spang A."/>
            <person name="Saw J.H."/>
            <person name="Jorgensen S.L."/>
            <person name="Zaremba-Niedzwiedzka K."/>
            <person name="Martijn J."/>
            <person name="Lind A.E."/>
            <person name="van Eijk R."/>
            <person name="Schleper C."/>
            <person name="Guy L."/>
            <person name="Ettema T.J."/>
        </authorList>
    </citation>
    <scope>NUCLEOTIDE SEQUENCE</scope>
</reference>
<name>A0A0F9DS17_9ZZZZ</name>
<comment type="caution">
    <text evidence="2">The sequence shown here is derived from an EMBL/GenBank/DDBJ whole genome shotgun (WGS) entry which is preliminary data.</text>
</comment>
<protein>
    <submittedName>
        <fullName evidence="2">Uncharacterized protein</fullName>
    </submittedName>
</protein>
<evidence type="ECO:0000313" key="2">
    <source>
        <dbReference type="EMBL" id="KKL64554.1"/>
    </source>
</evidence>
<sequence length="61" mass="6109">MSDLGGNSETEATPSTVGNLPLAFNCASGDDALYGVLVTKDAETGEASGMTIVASLTSEIQ</sequence>
<evidence type="ECO:0000256" key="1">
    <source>
        <dbReference type="SAM" id="MobiDB-lite"/>
    </source>
</evidence>
<feature type="region of interest" description="Disordered" evidence="1">
    <location>
        <begin position="1"/>
        <end position="20"/>
    </location>
</feature>
<proteinExistence type="predicted"/>
<gene>
    <name evidence="2" type="ORF">LCGC14_2163810</name>
</gene>
<dbReference type="AlphaFoldDB" id="A0A0F9DS17"/>
<feature type="compositionally biased region" description="Polar residues" evidence="1">
    <location>
        <begin position="1"/>
        <end position="18"/>
    </location>
</feature>